<dbReference type="PROSITE" id="PS50102">
    <property type="entry name" value="RRM"/>
    <property type="match status" value="1"/>
</dbReference>
<proteinExistence type="predicted"/>
<dbReference type="InterPro" id="IPR012677">
    <property type="entry name" value="Nucleotide-bd_a/b_plait_sf"/>
</dbReference>
<evidence type="ECO:0000313" key="7">
    <source>
        <dbReference type="WBParaSite" id="SBAD_0000754101-mRNA-1"/>
    </source>
</evidence>
<gene>
    <name evidence="5" type="ORF">SBAD_LOCUS7269</name>
</gene>
<dbReference type="InterPro" id="IPR035979">
    <property type="entry name" value="RBD_domain_sf"/>
</dbReference>
<name>A0A183IUH2_9BILA</name>
<keyword evidence="1" id="KW-0677">Repeat</keyword>
<reference evidence="7" key="1">
    <citation type="submission" date="2016-06" db="UniProtKB">
        <authorList>
            <consortium name="WormBaseParasite"/>
        </authorList>
    </citation>
    <scope>IDENTIFICATION</scope>
</reference>
<feature type="domain" description="RRM" evidence="4">
    <location>
        <begin position="4"/>
        <end position="79"/>
    </location>
</feature>
<dbReference type="SUPFAM" id="SSF54928">
    <property type="entry name" value="RNA-binding domain, RBD"/>
    <property type="match status" value="1"/>
</dbReference>
<dbReference type="InterPro" id="IPR000504">
    <property type="entry name" value="RRM_dom"/>
</dbReference>
<dbReference type="EMBL" id="UZAM01010475">
    <property type="protein sequence ID" value="VDP12516.1"/>
    <property type="molecule type" value="Genomic_DNA"/>
</dbReference>
<dbReference type="AlphaFoldDB" id="A0A183IUH2"/>
<keyword evidence="6" id="KW-1185">Reference proteome</keyword>
<keyword evidence="2 3" id="KW-0694">RNA-binding</keyword>
<organism evidence="7">
    <name type="scientific">Soboliphyme baturini</name>
    <dbReference type="NCBI Taxonomy" id="241478"/>
    <lineage>
        <taxon>Eukaryota</taxon>
        <taxon>Metazoa</taxon>
        <taxon>Ecdysozoa</taxon>
        <taxon>Nematoda</taxon>
        <taxon>Enoplea</taxon>
        <taxon>Dorylaimia</taxon>
        <taxon>Dioctophymatida</taxon>
        <taxon>Dioctophymatoidea</taxon>
        <taxon>Soboliphymatidae</taxon>
        <taxon>Soboliphyme</taxon>
    </lineage>
</organism>
<accession>A0A183IUH2</accession>
<evidence type="ECO:0000259" key="4">
    <source>
        <dbReference type="PROSITE" id="PS50102"/>
    </source>
</evidence>
<protein>
    <submittedName>
        <fullName evidence="7">RRM domain-containing protein</fullName>
    </submittedName>
</protein>
<dbReference type="OrthoDB" id="271725at2759"/>
<dbReference type="Gene3D" id="3.30.70.330">
    <property type="match status" value="1"/>
</dbReference>
<evidence type="ECO:0000256" key="3">
    <source>
        <dbReference type="PROSITE-ProRule" id="PRU00176"/>
    </source>
</evidence>
<dbReference type="SMART" id="SM00360">
    <property type="entry name" value="RRM"/>
    <property type="match status" value="1"/>
</dbReference>
<dbReference type="WBParaSite" id="SBAD_0000754101-mRNA-1">
    <property type="protein sequence ID" value="SBAD_0000754101-mRNA-1"/>
    <property type="gene ID" value="SBAD_0000754101"/>
</dbReference>
<evidence type="ECO:0000313" key="6">
    <source>
        <dbReference type="Proteomes" id="UP000270296"/>
    </source>
</evidence>
<dbReference type="Pfam" id="PF00076">
    <property type="entry name" value="RRM_1"/>
    <property type="match status" value="1"/>
</dbReference>
<dbReference type="PANTHER" id="PTHR24012">
    <property type="entry name" value="RNA BINDING PROTEIN"/>
    <property type="match status" value="1"/>
</dbReference>
<dbReference type="Proteomes" id="UP000270296">
    <property type="component" value="Unassembled WGS sequence"/>
</dbReference>
<dbReference type="CDD" id="cd12244">
    <property type="entry name" value="RRM2_MSSP"/>
    <property type="match status" value="1"/>
</dbReference>
<evidence type="ECO:0000256" key="1">
    <source>
        <dbReference type="ARBA" id="ARBA00022737"/>
    </source>
</evidence>
<dbReference type="GO" id="GO:0003723">
    <property type="term" value="F:RNA binding"/>
    <property type="evidence" value="ECO:0007669"/>
    <property type="project" value="UniProtKB-UniRule"/>
</dbReference>
<reference evidence="5 6" key="2">
    <citation type="submission" date="2018-11" db="EMBL/GenBank/DDBJ databases">
        <authorList>
            <consortium name="Pathogen Informatics"/>
        </authorList>
    </citation>
    <scope>NUCLEOTIDE SEQUENCE [LARGE SCALE GENOMIC DNA]</scope>
</reference>
<evidence type="ECO:0000256" key="2">
    <source>
        <dbReference type="ARBA" id="ARBA00022884"/>
    </source>
</evidence>
<evidence type="ECO:0000313" key="5">
    <source>
        <dbReference type="EMBL" id="VDP12516.1"/>
    </source>
</evidence>
<sequence>QDPTNLYIANLPLNWTEQNLEALLSPFGLVISTRILRNQSGVSRGVGFARMEGKETCDKIIQQFNGVTHDPLLVKFADSGKKHKRHSYSQESVAFTSEVTVNQDK</sequence>